<dbReference type="Gene3D" id="2.40.160.180">
    <property type="entry name" value="Carbohydrate-selective porin OprB"/>
    <property type="match status" value="1"/>
</dbReference>
<dbReference type="Pfam" id="PF04966">
    <property type="entry name" value="OprB"/>
    <property type="match status" value="2"/>
</dbReference>
<dbReference type="PANTHER" id="PTHR37944:SF1">
    <property type="entry name" value="PORIN B"/>
    <property type="match status" value="1"/>
</dbReference>
<dbReference type="Proteomes" id="UP000483362">
    <property type="component" value="Unassembled WGS sequence"/>
</dbReference>
<dbReference type="EMBL" id="VULT01000006">
    <property type="protein sequence ID" value="MSS17095.1"/>
    <property type="molecule type" value="Genomic_DNA"/>
</dbReference>
<evidence type="ECO:0000256" key="2">
    <source>
        <dbReference type="RuleBase" id="RU363072"/>
    </source>
</evidence>
<gene>
    <name evidence="3" type="ORF">FYJ29_04860</name>
</gene>
<keyword evidence="4" id="KW-1185">Reference proteome</keyword>
<evidence type="ECO:0000313" key="3">
    <source>
        <dbReference type="EMBL" id="MSS17095.1"/>
    </source>
</evidence>
<dbReference type="InterPro" id="IPR038673">
    <property type="entry name" value="OprB_sf"/>
</dbReference>
<dbReference type="GO" id="GO:0008643">
    <property type="term" value="P:carbohydrate transport"/>
    <property type="evidence" value="ECO:0007669"/>
    <property type="project" value="InterPro"/>
</dbReference>
<keyword evidence="2" id="KW-0732">Signal</keyword>
<protein>
    <submittedName>
        <fullName evidence="3">Carbohydrate porin</fullName>
    </submittedName>
</protein>
<dbReference type="PANTHER" id="PTHR37944">
    <property type="entry name" value="PORIN B"/>
    <property type="match status" value="1"/>
</dbReference>
<sequence length="369" mass="39739">MRFFLMTITILLGVLLCPRVMAQEAQVADSASAPALTADASYTADVAATVHGGLKRGTVYLGFLHAGIHLDLGRLGLLKGGALYVAAASTHGGMPSADYTGDMQVWDNIEAGNHTYLYQLWYRQRLGRWWLSAGIQDMNEHFMALDAASLYLNSSFGLNSVIAINDHPSTYPQMLTGLDLGWDLDDALTLAVGIYNGAAPSFAGNRWNMKQRVNVDNCCLLLGQASWQARASAVNAGVWYHTAEHDFGMWAMGQHRLLQDGRRTLDGFAAAACSPTKQEHVTANLLGGLNLGGLVVDRDMLGLAATAIRVAGEGWETALELNYNVPVAGELYVSPDVQYIVSPGASRQSKNALVLALRCGMSFSLSTRL</sequence>
<name>A0A6L5XC48_9BACT</name>
<comment type="similarity">
    <text evidence="1 2">Belongs to the OprB family.</text>
</comment>
<dbReference type="GO" id="GO:0015288">
    <property type="term" value="F:porin activity"/>
    <property type="evidence" value="ECO:0007669"/>
    <property type="project" value="InterPro"/>
</dbReference>
<evidence type="ECO:0000313" key="4">
    <source>
        <dbReference type="Proteomes" id="UP000483362"/>
    </source>
</evidence>
<evidence type="ECO:0000256" key="1">
    <source>
        <dbReference type="ARBA" id="ARBA00008769"/>
    </source>
</evidence>
<feature type="signal peptide" evidence="2">
    <location>
        <begin position="1"/>
        <end position="22"/>
    </location>
</feature>
<dbReference type="InterPro" id="IPR007049">
    <property type="entry name" value="Carb-sel_porin_OprB"/>
</dbReference>
<reference evidence="3 4" key="1">
    <citation type="submission" date="2019-08" db="EMBL/GenBank/DDBJ databases">
        <title>In-depth cultivation of the pig gut microbiome towards novel bacterial diversity and tailored functional studies.</title>
        <authorList>
            <person name="Wylensek D."/>
            <person name="Hitch T.C.A."/>
            <person name="Clavel T."/>
        </authorList>
    </citation>
    <scope>NUCLEOTIDE SEQUENCE [LARGE SCALE GENOMIC DNA]</scope>
    <source>
        <strain evidence="3 4">Oil-RF-744-WCA-WT-10</strain>
    </source>
</reference>
<organism evidence="3 4">
    <name type="scientific">Sodaliphilus pleomorphus</name>
    <dbReference type="NCBI Taxonomy" id="2606626"/>
    <lineage>
        <taxon>Bacteria</taxon>
        <taxon>Pseudomonadati</taxon>
        <taxon>Bacteroidota</taxon>
        <taxon>Bacteroidia</taxon>
        <taxon>Bacteroidales</taxon>
        <taxon>Muribaculaceae</taxon>
        <taxon>Sodaliphilus</taxon>
    </lineage>
</organism>
<dbReference type="GO" id="GO:0016020">
    <property type="term" value="C:membrane"/>
    <property type="evidence" value="ECO:0007669"/>
    <property type="project" value="InterPro"/>
</dbReference>
<dbReference type="InterPro" id="IPR052932">
    <property type="entry name" value="OprB_Porin"/>
</dbReference>
<feature type="chain" id="PRO_5027161985" evidence="2">
    <location>
        <begin position="23"/>
        <end position="369"/>
    </location>
</feature>
<accession>A0A6L5XC48</accession>
<comment type="caution">
    <text evidence="3">The sequence shown here is derived from an EMBL/GenBank/DDBJ whole genome shotgun (WGS) entry which is preliminary data.</text>
</comment>
<dbReference type="AlphaFoldDB" id="A0A6L5XC48"/>
<proteinExistence type="inferred from homology"/>